<evidence type="ECO:0000256" key="9">
    <source>
        <dbReference type="ARBA" id="ARBA00022741"/>
    </source>
</evidence>
<evidence type="ECO:0000256" key="11">
    <source>
        <dbReference type="ARBA" id="ARBA00022840"/>
    </source>
</evidence>
<dbReference type="Pfam" id="PF01326">
    <property type="entry name" value="PPDK_N"/>
    <property type="match status" value="1"/>
</dbReference>
<reference evidence="16 17" key="1">
    <citation type="journal article" date="2015" name="Stand. Genomic Sci.">
        <title>Genomic Encyclopedia of Bacterial and Archaeal Type Strains, Phase III: the genomes of soil and plant-associated and newly described type strains.</title>
        <authorList>
            <person name="Whitman W.B."/>
            <person name="Woyke T."/>
            <person name="Klenk H.P."/>
            <person name="Zhou Y."/>
            <person name="Lilburn T.G."/>
            <person name="Beck B.J."/>
            <person name="De Vos P."/>
            <person name="Vandamme P."/>
            <person name="Eisen J.A."/>
            <person name="Garrity G."/>
            <person name="Hugenholtz P."/>
            <person name="Kyrpides N.C."/>
        </authorList>
    </citation>
    <scope>NUCLEOTIDE SEQUENCE [LARGE SCALE GENOMIC DNA]</scope>
    <source>
        <strain evidence="16 17">VKM Ac-2538</strain>
    </source>
</reference>
<dbReference type="PANTHER" id="PTHR43030:SF1">
    <property type="entry name" value="PHOSPHOENOLPYRUVATE SYNTHASE"/>
    <property type="match status" value="1"/>
</dbReference>
<dbReference type="Gene3D" id="3.30.1490.20">
    <property type="entry name" value="ATP-grasp fold, A domain"/>
    <property type="match status" value="1"/>
</dbReference>
<evidence type="ECO:0000313" key="17">
    <source>
        <dbReference type="Proteomes" id="UP000295818"/>
    </source>
</evidence>
<evidence type="ECO:0000256" key="7">
    <source>
        <dbReference type="ARBA" id="ARBA00022679"/>
    </source>
</evidence>
<evidence type="ECO:0000259" key="15">
    <source>
        <dbReference type="Pfam" id="PF01326"/>
    </source>
</evidence>
<evidence type="ECO:0000313" key="16">
    <source>
        <dbReference type="EMBL" id="TCO07394.1"/>
    </source>
</evidence>
<evidence type="ECO:0000256" key="8">
    <source>
        <dbReference type="ARBA" id="ARBA00022723"/>
    </source>
</evidence>
<keyword evidence="7" id="KW-0808">Transferase</keyword>
<organism evidence="16 17">
    <name type="scientific">Kribbella orskensis</name>
    <dbReference type="NCBI Taxonomy" id="2512216"/>
    <lineage>
        <taxon>Bacteria</taxon>
        <taxon>Bacillati</taxon>
        <taxon>Actinomycetota</taxon>
        <taxon>Actinomycetes</taxon>
        <taxon>Propionibacteriales</taxon>
        <taxon>Kribbellaceae</taxon>
        <taxon>Kribbella</taxon>
    </lineage>
</organism>
<dbReference type="InterPro" id="IPR006319">
    <property type="entry name" value="PEP_synth"/>
</dbReference>
<accession>A0ABY2B7S8</accession>
<feature type="domain" description="Pyruvate phosphate dikinase AMP/ATP-binding" evidence="15">
    <location>
        <begin position="24"/>
        <end position="160"/>
    </location>
</feature>
<comment type="pathway">
    <text evidence="3">Carbohydrate biosynthesis; gluconeogenesis.</text>
</comment>
<keyword evidence="10" id="KW-0418">Kinase</keyword>
<keyword evidence="12" id="KW-0460">Magnesium</keyword>
<evidence type="ECO:0000256" key="1">
    <source>
        <dbReference type="ARBA" id="ARBA00001946"/>
    </source>
</evidence>
<dbReference type="EC" id="2.7.9.2" evidence="5"/>
<proteinExistence type="inferred from homology"/>
<evidence type="ECO:0000256" key="4">
    <source>
        <dbReference type="ARBA" id="ARBA00007837"/>
    </source>
</evidence>
<dbReference type="Proteomes" id="UP000295818">
    <property type="component" value="Unassembled WGS sequence"/>
</dbReference>
<evidence type="ECO:0000256" key="5">
    <source>
        <dbReference type="ARBA" id="ARBA00011996"/>
    </source>
</evidence>
<evidence type="ECO:0000256" key="3">
    <source>
        <dbReference type="ARBA" id="ARBA00004742"/>
    </source>
</evidence>
<keyword evidence="17" id="KW-1185">Reference proteome</keyword>
<dbReference type="InterPro" id="IPR002192">
    <property type="entry name" value="PPDK_AMP/ATP-bd"/>
</dbReference>
<name>A0ABY2B7S8_9ACTN</name>
<sequence>MSQSGTTRLYQPVRLVPQRRQEAEASTGFAVTMAACHEFVRSARLRPYIAGELRRWRAGRDLIAVGAAIRTAFADAGWPDPVADAIAAGYARLGGDGTVVTVRSVGSPGRLEMFRDLRTTSDVLAACKRCFAALFTDEAIADREARGSSQLDVAVSIGIERESCAAAPAPAAPTAVDCSGYVVDDAELLRLAAWAIVLERNHTRSAS</sequence>
<evidence type="ECO:0000256" key="14">
    <source>
        <dbReference type="ARBA" id="ARBA00047700"/>
    </source>
</evidence>
<dbReference type="RefSeq" id="WP_132197810.1">
    <property type="nucleotide sequence ID" value="NZ_SLWM01000058.1"/>
</dbReference>
<dbReference type="InterPro" id="IPR013815">
    <property type="entry name" value="ATP_grasp_subdomain_1"/>
</dbReference>
<evidence type="ECO:0000256" key="13">
    <source>
        <dbReference type="ARBA" id="ARBA00033470"/>
    </source>
</evidence>
<comment type="similarity">
    <text evidence="4">Belongs to the PEP-utilizing enzyme family.</text>
</comment>
<keyword evidence="8" id="KW-0479">Metal-binding</keyword>
<keyword evidence="9" id="KW-0547">Nucleotide-binding</keyword>
<evidence type="ECO:0000256" key="2">
    <source>
        <dbReference type="ARBA" id="ARBA00002988"/>
    </source>
</evidence>
<evidence type="ECO:0000256" key="6">
    <source>
        <dbReference type="ARBA" id="ARBA00021623"/>
    </source>
</evidence>
<protein>
    <recommendedName>
        <fullName evidence="6">Phosphoenolpyruvate synthase</fullName>
        <ecNumber evidence="5">2.7.9.2</ecNumber>
    </recommendedName>
    <alternativeName>
        <fullName evidence="13">Pyruvate, water dikinase</fullName>
    </alternativeName>
</protein>
<dbReference type="SUPFAM" id="SSF56059">
    <property type="entry name" value="Glutathione synthetase ATP-binding domain-like"/>
    <property type="match status" value="1"/>
</dbReference>
<dbReference type="EMBL" id="SLWM01000058">
    <property type="protein sequence ID" value="TCO07394.1"/>
    <property type="molecule type" value="Genomic_DNA"/>
</dbReference>
<comment type="catalytic activity">
    <reaction evidence="14">
        <text>pyruvate + ATP + H2O = phosphoenolpyruvate + AMP + phosphate + 2 H(+)</text>
        <dbReference type="Rhea" id="RHEA:11364"/>
        <dbReference type="ChEBI" id="CHEBI:15361"/>
        <dbReference type="ChEBI" id="CHEBI:15377"/>
        <dbReference type="ChEBI" id="CHEBI:15378"/>
        <dbReference type="ChEBI" id="CHEBI:30616"/>
        <dbReference type="ChEBI" id="CHEBI:43474"/>
        <dbReference type="ChEBI" id="CHEBI:58702"/>
        <dbReference type="ChEBI" id="CHEBI:456215"/>
        <dbReference type="EC" id="2.7.9.2"/>
    </reaction>
</comment>
<evidence type="ECO:0000256" key="12">
    <source>
        <dbReference type="ARBA" id="ARBA00022842"/>
    </source>
</evidence>
<comment type="function">
    <text evidence="2">Catalyzes the phosphorylation of pyruvate to phosphoenolpyruvate.</text>
</comment>
<evidence type="ECO:0000256" key="10">
    <source>
        <dbReference type="ARBA" id="ARBA00022777"/>
    </source>
</evidence>
<dbReference type="PANTHER" id="PTHR43030">
    <property type="entry name" value="PHOSPHOENOLPYRUVATE SYNTHASE"/>
    <property type="match status" value="1"/>
</dbReference>
<comment type="caution">
    <text evidence="16">The sequence shown here is derived from an EMBL/GenBank/DDBJ whole genome shotgun (WGS) entry which is preliminary data.</text>
</comment>
<keyword evidence="11" id="KW-0067">ATP-binding</keyword>
<gene>
    <name evidence="16" type="ORF">EV644_1588</name>
</gene>
<comment type="cofactor">
    <cofactor evidence="1">
        <name>Mg(2+)</name>
        <dbReference type="ChEBI" id="CHEBI:18420"/>
    </cofactor>
</comment>